<accession>A0A833UDS7</accession>
<dbReference type="EMBL" id="LIHL02000012">
    <property type="protein sequence ID" value="KAF5453643.1"/>
    <property type="molecule type" value="Genomic_DNA"/>
</dbReference>
<evidence type="ECO:0000313" key="4">
    <source>
        <dbReference type="Proteomes" id="UP000619265"/>
    </source>
</evidence>
<dbReference type="InterPro" id="IPR035892">
    <property type="entry name" value="C2_domain_sf"/>
</dbReference>
<evidence type="ECO:0000259" key="2">
    <source>
        <dbReference type="PROSITE" id="PS50004"/>
    </source>
</evidence>
<dbReference type="InterPro" id="IPR000008">
    <property type="entry name" value="C2_dom"/>
</dbReference>
<feature type="domain" description="C2" evidence="2">
    <location>
        <begin position="12"/>
        <end position="133"/>
    </location>
</feature>
<dbReference type="Pfam" id="PF00168">
    <property type="entry name" value="C2"/>
    <property type="match status" value="1"/>
</dbReference>
<dbReference type="InterPro" id="IPR044750">
    <property type="entry name" value="C2_SRC2/BAP"/>
</dbReference>
<feature type="compositionally biased region" description="Pro residues" evidence="1">
    <location>
        <begin position="193"/>
        <end position="210"/>
    </location>
</feature>
<dbReference type="Proteomes" id="UP000619265">
    <property type="component" value="Unassembled WGS sequence"/>
</dbReference>
<proteinExistence type="predicted"/>
<gene>
    <name evidence="3" type="ORF">F2P56_028534</name>
</gene>
<dbReference type="CDD" id="cd04051">
    <property type="entry name" value="C2_SRC2_like"/>
    <property type="match status" value="1"/>
</dbReference>
<comment type="caution">
    <text evidence="3">The sequence shown here is derived from an EMBL/GenBank/DDBJ whole genome shotgun (WGS) entry which is preliminary data.</text>
</comment>
<evidence type="ECO:0000256" key="1">
    <source>
        <dbReference type="SAM" id="MobiDB-lite"/>
    </source>
</evidence>
<reference evidence="3" key="1">
    <citation type="submission" date="2015-10" db="EMBL/GenBank/DDBJ databases">
        <authorList>
            <person name="Martinez-Garcia P.J."/>
            <person name="Crepeau M.W."/>
            <person name="Puiu D."/>
            <person name="Gonzalez-Ibeas D."/>
            <person name="Whalen J."/>
            <person name="Stevens K."/>
            <person name="Paul R."/>
            <person name="Butterfield T."/>
            <person name="Britton M."/>
            <person name="Reagan R."/>
            <person name="Chakraborty S."/>
            <person name="Walawage S.L."/>
            <person name="Vasquez-Gross H.A."/>
            <person name="Cardeno C."/>
            <person name="Famula R."/>
            <person name="Pratt K."/>
            <person name="Kuruganti S."/>
            <person name="Aradhya M.K."/>
            <person name="Leslie C.A."/>
            <person name="Dandekar A.M."/>
            <person name="Salzberg S.L."/>
            <person name="Wegrzyn J.L."/>
            <person name="Langley C.H."/>
            <person name="Neale D.B."/>
        </authorList>
    </citation>
    <scope>NUCLEOTIDE SEQUENCE</scope>
    <source>
        <tissue evidence="3">Leaves</tissue>
    </source>
</reference>
<dbReference type="PANTHER" id="PTHR32246">
    <property type="entry name" value="INGRESSION PROTEIN FIC1"/>
    <property type="match status" value="1"/>
</dbReference>
<feature type="region of interest" description="Disordered" evidence="1">
    <location>
        <begin position="184"/>
        <end position="212"/>
    </location>
</feature>
<organism evidence="3 4">
    <name type="scientific">Juglans regia</name>
    <name type="common">English walnut</name>
    <dbReference type="NCBI Taxonomy" id="51240"/>
    <lineage>
        <taxon>Eukaryota</taxon>
        <taxon>Viridiplantae</taxon>
        <taxon>Streptophyta</taxon>
        <taxon>Embryophyta</taxon>
        <taxon>Tracheophyta</taxon>
        <taxon>Spermatophyta</taxon>
        <taxon>Magnoliopsida</taxon>
        <taxon>eudicotyledons</taxon>
        <taxon>Gunneridae</taxon>
        <taxon>Pentapetalae</taxon>
        <taxon>rosids</taxon>
        <taxon>fabids</taxon>
        <taxon>Fagales</taxon>
        <taxon>Juglandaceae</taxon>
        <taxon>Juglans</taxon>
    </lineage>
</organism>
<dbReference type="GO" id="GO:0006952">
    <property type="term" value="P:defense response"/>
    <property type="evidence" value="ECO:0007669"/>
    <property type="project" value="InterPro"/>
</dbReference>
<dbReference type="Gene3D" id="2.60.40.150">
    <property type="entry name" value="C2 domain"/>
    <property type="match status" value="1"/>
</dbReference>
<dbReference type="SMART" id="SM00239">
    <property type="entry name" value="C2"/>
    <property type="match status" value="1"/>
</dbReference>
<dbReference type="SUPFAM" id="SSF49562">
    <property type="entry name" value="C2 domain (Calcium/lipid-binding domain, CaLB)"/>
    <property type="match status" value="1"/>
</dbReference>
<name>A0A833UDS7_JUGRE</name>
<sequence>THPFNLSPTLRALAQSVMATSRPAPPKRLDLELTIVSAKHLKNVNWKNGDLKPYAVFWVDPDRRLATKSDDAGSIRPVWNESFTLPLTIPVQDSVLTLEIFHSKPSETPKPLVGTLRVPLKDLADNPDDPIRIRTFQLTRPSGRPQGKIRVKLSVRERPLPPDYHVAPQPSYYYSGAPALPPRDYRGYSPSPYTSPLPAPSPSQQPPPAPYLYSSYPDAYSGYYTGYYSSAPPPPMPPRPFFDRPVNYGGPGGPSGPSAPVDYSFYEQKPKNSKMGLGTGMAVGAAVGALGGLALDEGLKYEEEKIVDRVENDVAARDDYSDYRGDYRSDY</sequence>
<feature type="non-terminal residue" evidence="3">
    <location>
        <position position="1"/>
    </location>
</feature>
<dbReference type="Gramene" id="Jr12_24080_p1">
    <property type="protein sequence ID" value="cds.Jr12_24080_p1"/>
    <property type="gene ID" value="Jr12_24080"/>
</dbReference>
<dbReference type="PANTHER" id="PTHR32246:SF68">
    <property type="entry name" value="OS01G0853800 PROTEIN"/>
    <property type="match status" value="1"/>
</dbReference>
<dbReference type="PROSITE" id="PS50004">
    <property type="entry name" value="C2"/>
    <property type="match status" value="1"/>
</dbReference>
<reference evidence="3" key="2">
    <citation type="submission" date="2020-03" db="EMBL/GenBank/DDBJ databases">
        <title>Walnut 2.0.</title>
        <authorList>
            <person name="Marrano A."/>
            <person name="Britton M."/>
            <person name="Zimin A.V."/>
            <person name="Zaini P.A."/>
            <person name="Workman R."/>
            <person name="Puiu D."/>
            <person name="Bianco L."/>
            <person name="Allen B.J."/>
            <person name="Troggio M."/>
            <person name="Leslie C.A."/>
            <person name="Timp W."/>
            <person name="Dendekar A."/>
            <person name="Salzberg S.L."/>
            <person name="Neale D.B."/>
        </authorList>
    </citation>
    <scope>NUCLEOTIDE SEQUENCE</scope>
    <source>
        <tissue evidence="3">Leaves</tissue>
    </source>
</reference>
<protein>
    <recommendedName>
        <fullName evidence="2">C2 domain-containing protein</fullName>
    </recommendedName>
</protein>
<dbReference type="AlphaFoldDB" id="A0A833UDS7"/>
<evidence type="ECO:0000313" key="3">
    <source>
        <dbReference type="EMBL" id="KAF5453643.1"/>
    </source>
</evidence>